<protein>
    <submittedName>
        <fullName evidence="2">Prepilin-type N-terminal cleavage/methylation domain-containing protein/prepilin-type processing-associated H-X9-DG protein</fullName>
    </submittedName>
</protein>
<dbReference type="GeneID" id="79513940"/>
<keyword evidence="1" id="KW-0812">Transmembrane</keyword>
<sequence>MKQKFTLIELLVVIAIIAILAAILLPALNKARDKARTISCVNNMKSIGLYQQNYTNDYQDNFIATIDQYQFWTTYLWPYFSNEKIPWAGWEHAAKRPDGSDMPFKVALCPSYPSRGKPEGPDSNGWYKVGCYASNIYLGYFKRYPSDTVTPTYAKRTKVTNPSRTSHMMELYGSAASCNMYYNHGCGTVQDDKLYVHDNARTVLFVDGHVALVRYGEITGWSGGGTDSGRLFFAYYP</sequence>
<evidence type="ECO:0000313" key="2">
    <source>
        <dbReference type="EMBL" id="PVY40341.1"/>
    </source>
</evidence>
<feature type="transmembrane region" description="Helical" evidence="1">
    <location>
        <begin position="7"/>
        <end position="28"/>
    </location>
</feature>
<reference evidence="2 3" key="1">
    <citation type="submission" date="2018-04" db="EMBL/GenBank/DDBJ databases">
        <title>Genomic Encyclopedia of Type Strains, Phase IV (KMG-IV): sequencing the most valuable type-strain genomes for metagenomic binning, comparative biology and taxonomic classification.</title>
        <authorList>
            <person name="Goeker M."/>
        </authorList>
    </citation>
    <scope>NUCLEOTIDE SEQUENCE [LARGE SCALE GENOMIC DNA]</scope>
    <source>
        <strain evidence="2 3">DSM 14823</strain>
    </source>
</reference>
<dbReference type="AlphaFoldDB" id="A0A2U1AVF7"/>
<proteinExistence type="predicted"/>
<evidence type="ECO:0000313" key="3">
    <source>
        <dbReference type="Proteomes" id="UP000245959"/>
    </source>
</evidence>
<dbReference type="InterPro" id="IPR012902">
    <property type="entry name" value="N_methyl_site"/>
</dbReference>
<keyword evidence="1" id="KW-0472">Membrane</keyword>
<name>A0A2U1AVF7_9BACT</name>
<accession>A0A2U1AVF7</accession>
<gene>
    <name evidence="2" type="ORF">C8D82_11760</name>
</gene>
<evidence type="ECO:0000256" key="1">
    <source>
        <dbReference type="SAM" id="Phobius"/>
    </source>
</evidence>
<dbReference type="RefSeq" id="WP_165833029.1">
    <property type="nucleotide sequence ID" value="NZ_CABMMC010000036.1"/>
</dbReference>
<dbReference type="InterPro" id="IPR045584">
    <property type="entry name" value="Pilin-like"/>
</dbReference>
<dbReference type="SUPFAM" id="SSF54523">
    <property type="entry name" value="Pili subunits"/>
    <property type="match status" value="1"/>
</dbReference>
<keyword evidence="3" id="KW-1185">Reference proteome</keyword>
<organism evidence="2 3">
    <name type="scientific">Victivallis vadensis</name>
    <dbReference type="NCBI Taxonomy" id="172901"/>
    <lineage>
        <taxon>Bacteria</taxon>
        <taxon>Pseudomonadati</taxon>
        <taxon>Lentisphaerota</taxon>
        <taxon>Lentisphaeria</taxon>
        <taxon>Victivallales</taxon>
        <taxon>Victivallaceae</taxon>
        <taxon>Victivallis</taxon>
    </lineage>
</organism>
<dbReference type="EMBL" id="QEKH01000017">
    <property type="protein sequence ID" value="PVY40341.1"/>
    <property type="molecule type" value="Genomic_DNA"/>
</dbReference>
<keyword evidence="1" id="KW-1133">Transmembrane helix</keyword>
<dbReference type="PANTHER" id="PTHR30093:SF2">
    <property type="entry name" value="TYPE II SECRETION SYSTEM PROTEIN H"/>
    <property type="match status" value="1"/>
</dbReference>
<comment type="caution">
    <text evidence="2">The sequence shown here is derived from an EMBL/GenBank/DDBJ whole genome shotgun (WGS) entry which is preliminary data.</text>
</comment>
<dbReference type="PANTHER" id="PTHR30093">
    <property type="entry name" value="GENERAL SECRETION PATHWAY PROTEIN G"/>
    <property type="match status" value="1"/>
</dbReference>
<dbReference type="NCBIfam" id="TIGR02532">
    <property type="entry name" value="IV_pilin_GFxxxE"/>
    <property type="match status" value="1"/>
</dbReference>
<dbReference type="Gene3D" id="3.30.700.10">
    <property type="entry name" value="Glycoprotein, Type 4 Pilin"/>
    <property type="match status" value="1"/>
</dbReference>
<dbReference type="Proteomes" id="UP000245959">
    <property type="component" value="Unassembled WGS sequence"/>
</dbReference>